<evidence type="ECO:0000256" key="5">
    <source>
        <dbReference type="ARBA" id="ARBA00022989"/>
    </source>
</evidence>
<dbReference type="GO" id="GO:0005886">
    <property type="term" value="C:plasma membrane"/>
    <property type="evidence" value="ECO:0007669"/>
    <property type="project" value="UniProtKB-SubCell"/>
</dbReference>
<dbReference type="SUPFAM" id="SSF118215">
    <property type="entry name" value="Proton glutamate symport protein"/>
    <property type="match status" value="1"/>
</dbReference>
<evidence type="ECO:0000256" key="3">
    <source>
        <dbReference type="ARBA" id="ARBA00022475"/>
    </source>
</evidence>
<dbReference type="PANTHER" id="PTHR42865">
    <property type="entry name" value="PROTON/GLUTAMATE-ASPARTATE SYMPORTER"/>
    <property type="match status" value="1"/>
</dbReference>
<reference evidence="8 9" key="1">
    <citation type="submission" date="2018-01" db="EMBL/GenBank/DDBJ databases">
        <title>Genetic Diversity of Clostridium botulinum in seafood.</title>
        <authorList>
            <person name="Athira V."/>
            <person name="Arun Jyothi P.V."/>
            <person name="Lalitha K.V."/>
            <person name="Joseph T.C."/>
        </authorList>
    </citation>
    <scope>NUCLEOTIDE SEQUENCE [LARGE SCALE GENOMIC DNA]</scope>
    <source>
        <strain evidence="8 9">Mfbjulcb5</strain>
    </source>
</reference>
<evidence type="ECO:0000256" key="6">
    <source>
        <dbReference type="ARBA" id="ARBA00023136"/>
    </source>
</evidence>
<dbReference type="GO" id="GO:0006835">
    <property type="term" value="P:dicarboxylic acid transport"/>
    <property type="evidence" value="ECO:0007669"/>
    <property type="project" value="TreeGrafter"/>
</dbReference>
<dbReference type="Gene3D" id="1.10.3860.10">
    <property type="entry name" value="Sodium:dicarboxylate symporter"/>
    <property type="match status" value="1"/>
</dbReference>
<keyword evidence="5 7" id="KW-1133">Transmembrane helix</keyword>
<protein>
    <submittedName>
        <fullName evidence="8">Dicarboxylate/amino acid:cation symporter</fullName>
    </submittedName>
</protein>
<gene>
    <name evidence="8" type="ORF">C3B64_19575</name>
</gene>
<feature type="transmembrane region" description="Helical" evidence="7">
    <location>
        <begin position="227"/>
        <end position="247"/>
    </location>
</feature>
<feature type="transmembrane region" description="Helical" evidence="7">
    <location>
        <begin position="361"/>
        <end position="384"/>
    </location>
</feature>
<feature type="transmembrane region" description="Helical" evidence="7">
    <location>
        <begin position="327"/>
        <end position="349"/>
    </location>
</feature>
<evidence type="ECO:0000313" key="9">
    <source>
        <dbReference type="Proteomes" id="UP000238070"/>
    </source>
</evidence>
<organism evidence="8 9">
    <name type="scientific">Clostridium botulinum</name>
    <dbReference type="NCBI Taxonomy" id="1491"/>
    <lineage>
        <taxon>Bacteria</taxon>
        <taxon>Bacillati</taxon>
        <taxon>Bacillota</taxon>
        <taxon>Clostridia</taxon>
        <taxon>Eubacteriales</taxon>
        <taxon>Clostridiaceae</taxon>
        <taxon>Clostridium</taxon>
    </lineage>
</organism>
<accession>A0AAU8Z2A9</accession>
<keyword evidence="2" id="KW-0813">Transport</keyword>
<proteinExistence type="predicted"/>
<feature type="transmembrane region" description="Helical" evidence="7">
    <location>
        <begin position="51"/>
        <end position="76"/>
    </location>
</feature>
<feature type="transmembrane region" description="Helical" evidence="7">
    <location>
        <begin position="153"/>
        <end position="173"/>
    </location>
</feature>
<comment type="subcellular location">
    <subcellularLocation>
        <location evidence="1">Cell membrane</location>
        <topology evidence="1">Multi-pass membrane protein</topology>
    </subcellularLocation>
</comment>
<evidence type="ECO:0000313" key="8">
    <source>
        <dbReference type="EMBL" id="AVP66308.1"/>
    </source>
</evidence>
<evidence type="ECO:0000256" key="2">
    <source>
        <dbReference type="ARBA" id="ARBA00022448"/>
    </source>
</evidence>
<feature type="transmembrane region" description="Helical" evidence="7">
    <location>
        <begin position="88"/>
        <end position="110"/>
    </location>
</feature>
<keyword evidence="3" id="KW-1003">Cell membrane</keyword>
<dbReference type="PANTHER" id="PTHR42865:SF7">
    <property type="entry name" value="PROTON_GLUTAMATE-ASPARTATE SYMPORTER"/>
    <property type="match status" value="1"/>
</dbReference>
<evidence type="ECO:0000256" key="7">
    <source>
        <dbReference type="SAM" id="Phobius"/>
    </source>
</evidence>
<dbReference type="InterPro" id="IPR001991">
    <property type="entry name" value="Na-dicarboxylate_symporter"/>
</dbReference>
<dbReference type="GO" id="GO:0015293">
    <property type="term" value="F:symporter activity"/>
    <property type="evidence" value="ECO:0007669"/>
    <property type="project" value="UniProtKB-KW"/>
</dbReference>
<keyword evidence="4 7" id="KW-0812">Transmembrane</keyword>
<dbReference type="EMBL" id="CP027776">
    <property type="protein sequence ID" value="AVP66308.1"/>
    <property type="molecule type" value="Genomic_DNA"/>
</dbReference>
<dbReference type="Pfam" id="PF00375">
    <property type="entry name" value="SDF"/>
    <property type="match status" value="1"/>
</dbReference>
<feature type="transmembrane region" description="Helical" evidence="7">
    <location>
        <begin position="194"/>
        <end position="215"/>
    </location>
</feature>
<evidence type="ECO:0000256" key="1">
    <source>
        <dbReference type="ARBA" id="ARBA00004651"/>
    </source>
</evidence>
<dbReference type="Proteomes" id="UP000238070">
    <property type="component" value="Chromosome"/>
</dbReference>
<name>A0AAU8Z2A9_CLOBO</name>
<evidence type="ECO:0000256" key="4">
    <source>
        <dbReference type="ARBA" id="ARBA00022692"/>
    </source>
</evidence>
<dbReference type="InterPro" id="IPR036458">
    <property type="entry name" value="Na:dicarbo_symporter_sf"/>
</dbReference>
<dbReference type="AlphaFoldDB" id="A0AAU8Z2A9"/>
<dbReference type="PRINTS" id="PR00173">
    <property type="entry name" value="EDTRNSPORT"/>
</dbReference>
<keyword evidence="6 7" id="KW-0472">Membrane</keyword>
<feature type="transmembrane region" description="Helical" evidence="7">
    <location>
        <begin position="20"/>
        <end position="39"/>
    </location>
</feature>
<sequence length="431" mass="46046">MKCWKGENMGKKKIWERYRFPLILLGGIITGAILGVVLGEKATVFEPLGNIFINLMFTIVVPMVFVSIATAVGSMLNMKRLGKILGSLMLTFIVTGCFAAVLVLIVVNIWSPAANTAIAMESAKVQESASISSMIVGALTVDDFSGLMSRKNMLPVIVFAIISGLAVSACGGEESPVGQLLENLNRIIMRIVEMIMKLAPIGLGAYFAALVGKFGPQLIGDYGRTMLIYYPMCLLYGVIFYPTYAYFAGGRLGVKKMLQNILNPAVTAFATQSSVATLPVNMKACKNIGVPEDISNIVLPMGATMHMDGSVISSITKIAFLFGVFKMPFTGIGTYAMAILVAILSAFVLSGAPGGGMVGEMLIISFFGFPAEAFPLIVTVGFLVDPAATCLNSSGDTIASMIIARFVEGKDWLLKGEENKKVKKNKIEISC</sequence>